<dbReference type="CDD" id="cd00180">
    <property type="entry name" value="PKc"/>
    <property type="match status" value="1"/>
</dbReference>
<dbReference type="Pfam" id="PF00069">
    <property type="entry name" value="Pkinase"/>
    <property type="match status" value="1"/>
</dbReference>
<keyword evidence="4" id="KW-1185">Reference proteome</keyword>
<feature type="region of interest" description="Disordered" evidence="1">
    <location>
        <begin position="473"/>
        <end position="493"/>
    </location>
</feature>
<protein>
    <recommendedName>
        <fullName evidence="2">Protein kinase domain-containing protein</fullName>
    </recommendedName>
</protein>
<reference evidence="3 4" key="1">
    <citation type="submission" date="2024-01" db="EMBL/GenBank/DDBJ databases">
        <title>Complete genome of Cladobotryum mycophilum ATHUM6906.</title>
        <authorList>
            <person name="Christinaki A.C."/>
            <person name="Myridakis A.I."/>
            <person name="Kouvelis V.N."/>
        </authorList>
    </citation>
    <scope>NUCLEOTIDE SEQUENCE [LARGE SCALE GENOMIC DNA]</scope>
    <source>
        <strain evidence="3 4">ATHUM6906</strain>
    </source>
</reference>
<feature type="compositionally biased region" description="Polar residues" evidence="1">
    <location>
        <begin position="1"/>
        <end position="15"/>
    </location>
</feature>
<organism evidence="3 4">
    <name type="scientific">Cladobotryum mycophilum</name>
    <dbReference type="NCBI Taxonomy" id="491253"/>
    <lineage>
        <taxon>Eukaryota</taxon>
        <taxon>Fungi</taxon>
        <taxon>Dikarya</taxon>
        <taxon>Ascomycota</taxon>
        <taxon>Pezizomycotina</taxon>
        <taxon>Sordariomycetes</taxon>
        <taxon>Hypocreomycetidae</taxon>
        <taxon>Hypocreales</taxon>
        <taxon>Hypocreaceae</taxon>
        <taxon>Cladobotryum</taxon>
    </lineage>
</organism>
<evidence type="ECO:0000256" key="1">
    <source>
        <dbReference type="SAM" id="MobiDB-lite"/>
    </source>
</evidence>
<feature type="domain" description="Protein kinase" evidence="2">
    <location>
        <begin position="288"/>
        <end position="640"/>
    </location>
</feature>
<dbReference type="EMBL" id="JAVFKD010000002">
    <property type="protein sequence ID" value="KAK5997637.1"/>
    <property type="molecule type" value="Genomic_DNA"/>
</dbReference>
<feature type="region of interest" description="Disordered" evidence="1">
    <location>
        <begin position="1"/>
        <end position="42"/>
    </location>
</feature>
<sequence length="700" mass="80533">MASSRANEVNLNVTNGEGRRRRPDFLRNADASQPPYLQSGHPEVSTISALTSPVDDYGGHVALLYDDPINEAAEPASQHDLLRGLTGDAPGLGPRLSSRSDSLTGESILLENSDEISIKMLLDRALEQDKCDKKNRFLPRGDLRSICKYDAVFAELLRIFDDETRAHRCAGYVCGNNERRYDPKASCREVFATLVLINKPHLIEKFMVAKIVDDDLPLRGTEKQTKLWSRHKAEEDHLTFFKHVRDSEVMREFYNKQWWVHVPFIARDKKTGKALEYEFEVGTVLPWTFISEDRVNGGYGEVQRIEIHSDHHFLDHTSFALKTLHPEYGDENQTVFRREINAYRRMHDGNHLVELLATFTIGDRYMLLFPWANGGNLKDLWQTNPISLLTSIDGDWTDFVRWIATECHGMVKDLNSIHGFLDKHIPTRKDDPIYGIHGDIKPENILHFTQDTEHHPLGSLKLGDFGLLKFHSRGSRSKRPEGEATVASPTYRSPQHDMGVISRQFDIWALGCVFSELMTWAIRGSHAVKNYEHRRMTERSYSGDIHARASWNEDNFFVKYIEKPKTPQLLWRFGNNSKPPETPIPRLKQSVKEWINGLIGDAYCEEGDTFFSDFLTFIRDKMLVPQLSDRAQCDMVQRFLQDCLEKGENDESYWLFRVPEYSNVAVTEYDEPVNPPQLASRRMGRRVGSILYGLQGFLRK</sequence>
<comment type="caution">
    <text evidence="3">The sequence shown here is derived from an EMBL/GenBank/DDBJ whole genome shotgun (WGS) entry which is preliminary data.</text>
</comment>
<dbReference type="SMART" id="SM00220">
    <property type="entry name" value="S_TKc"/>
    <property type="match status" value="1"/>
</dbReference>
<dbReference type="PANTHER" id="PTHR24359:SF37">
    <property type="entry name" value="PROTEIN KINASE DOMAIN-CONTAINING PROTEIN"/>
    <property type="match status" value="1"/>
</dbReference>
<dbReference type="Gene3D" id="1.10.510.10">
    <property type="entry name" value="Transferase(Phosphotransferase) domain 1"/>
    <property type="match status" value="1"/>
</dbReference>
<dbReference type="Proteomes" id="UP001338125">
    <property type="component" value="Unassembled WGS sequence"/>
</dbReference>
<accession>A0ABR0T0I1</accession>
<dbReference type="InterPro" id="IPR011009">
    <property type="entry name" value="Kinase-like_dom_sf"/>
</dbReference>
<dbReference type="InterPro" id="IPR000719">
    <property type="entry name" value="Prot_kinase_dom"/>
</dbReference>
<evidence type="ECO:0000259" key="2">
    <source>
        <dbReference type="PROSITE" id="PS50011"/>
    </source>
</evidence>
<name>A0ABR0T0I1_9HYPO</name>
<dbReference type="Gene3D" id="3.30.200.20">
    <property type="entry name" value="Phosphorylase Kinase, domain 1"/>
    <property type="match status" value="1"/>
</dbReference>
<gene>
    <name evidence="3" type="ORF">PT974_03001</name>
</gene>
<evidence type="ECO:0000313" key="3">
    <source>
        <dbReference type="EMBL" id="KAK5997637.1"/>
    </source>
</evidence>
<proteinExistence type="predicted"/>
<dbReference type="PROSITE" id="PS50011">
    <property type="entry name" value="PROTEIN_KINASE_DOM"/>
    <property type="match status" value="1"/>
</dbReference>
<dbReference type="PANTHER" id="PTHR24359">
    <property type="entry name" value="SERINE/THREONINE-PROTEIN KINASE SBK1"/>
    <property type="match status" value="1"/>
</dbReference>
<dbReference type="SUPFAM" id="SSF56112">
    <property type="entry name" value="Protein kinase-like (PK-like)"/>
    <property type="match status" value="1"/>
</dbReference>
<evidence type="ECO:0000313" key="4">
    <source>
        <dbReference type="Proteomes" id="UP001338125"/>
    </source>
</evidence>